<dbReference type="Pfam" id="PF00536">
    <property type="entry name" value="SAM_1"/>
    <property type="match status" value="1"/>
</dbReference>
<dbReference type="InterPro" id="IPR001660">
    <property type="entry name" value="SAM"/>
</dbReference>
<reference evidence="5 6" key="1">
    <citation type="submission" date="2020-08" db="EMBL/GenBank/DDBJ databases">
        <authorList>
            <person name="Hejnol A."/>
        </authorList>
    </citation>
    <scope>NUCLEOTIDE SEQUENCE [LARGE SCALE GENOMIC DNA]</scope>
</reference>
<dbReference type="PROSITE" id="PS50200">
    <property type="entry name" value="RA"/>
    <property type="match status" value="1"/>
</dbReference>
<feature type="region of interest" description="Disordered" evidence="2">
    <location>
        <begin position="1"/>
        <end position="38"/>
    </location>
</feature>
<dbReference type="Gene3D" id="3.10.20.90">
    <property type="entry name" value="Phosphatidylinositol 3-kinase Catalytic Subunit, Chain A, domain 1"/>
    <property type="match status" value="1"/>
</dbReference>
<feature type="compositionally biased region" description="Acidic residues" evidence="2">
    <location>
        <begin position="392"/>
        <end position="431"/>
    </location>
</feature>
<comment type="caution">
    <text evidence="5">The sequence shown here is derived from an EMBL/GenBank/DDBJ whole genome shotgun (WGS) entry which is preliminary data.</text>
</comment>
<gene>
    <name evidence="5" type="ORF">DGYR_LOCUS9026</name>
</gene>
<feature type="domain" description="SAM" evidence="3">
    <location>
        <begin position="303"/>
        <end position="364"/>
    </location>
</feature>
<dbReference type="InterPro" id="IPR000159">
    <property type="entry name" value="RA_dom"/>
</dbReference>
<feature type="coiled-coil region" evidence="1">
    <location>
        <begin position="972"/>
        <end position="1027"/>
    </location>
</feature>
<dbReference type="EMBL" id="CAJFCJ010000013">
    <property type="protein sequence ID" value="CAD5121023.1"/>
    <property type="molecule type" value="Genomic_DNA"/>
</dbReference>
<dbReference type="SMART" id="SM00314">
    <property type="entry name" value="RA"/>
    <property type="match status" value="1"/>
</dbReference>
<feature type="coiled-coil region" evidence="1">
    <location>
        <begin position="776"/>
        <end position="837"/>
    </location>
</feature>
<evidence type="ECO:0000259" key="4">
    <source>
        <dbReference type="PROSITE" id="PS50200"/>
    </source>
</evidence>
<dbReference type="OrthoDB" id="449487at2759"/>
<dbReference type="Proteomes" id="UP000549394">
    <property type="component" value="Unassembled WGS sequence"/>
</dbReference>
<dbReference type="SUPFAM" id="SSF50156">
    <property type="entry name" value="PDZ domain-like"/>
    <property type="match status" value="1"/>
</dbReference>
<dbReference type="PANTHER" id="PTHR12573:SF4">
    <property type="entry name" value="AT09986P-RELATED"/>
    <property type="match status" value="1"/>
</dbReference>
<dbReference type="InterPro" id="IPR013761">
    <property type="entry name" value="SAM/pointed_sf"/>
</dbReference>
<dbReference type="PANTHER" id="PTHR12573">
    <property type="entry name" value="AT09986P-RELATED"/>
    <property type="match status" value="1"/>
</dbReference>
<organism evidence="5 6">
    <name type="scientific">Dimorphilus gyrociliatus</name>
    <dbReference type="NCBI Taxonomy" id="2664684"/>
    <lineage>
        <taxon>Eukaryota</taxon>
        <taxon>Metazoa</taxon>
        <taxon>Spiralia</taxon>
        <taxon>Lophotrochozoa</taxon>
        <taxon>Annelida</taxon>
        <taxon>Polychaeta</taxon>
        <taxon>Polychaeta incertae sedis</taxon>
        <taxon>Dinophilidae</taxon>
        <taxon>Dimorphilus</taxon>
    </lineage>
</organism>
<dbReference type="AlphaFoldDB" id="A0A7I8VXR2"/>
<feature type="domain" description="Ras-associating" evidence="4">
    <location>
        <begin position="483"/>
        <end position="553"/>
    </location>
</feature>
<dbReference type="InterPro" id="IPR036034">
    <property type="entry name" value="PDZ_sf"/>
</dbReference>
<protein>
    <submittedName>
        <fullName evidence="5">DgyrCDS9564</fullName>
    </submittedName>
</protein>
<evidence type="ECO:0000259" key="3">
    <source>
        <dbReference type="PROSITE" id="PS50105"/>
    </source>
</evidence>
<evidence type="ECO:0000256" key="2">
    <source>
        <dbReference type="SAM" id="MobiDB-lite"/>
    </source>
</evidence>
<feature type="domain" description="SAM" evidence="3">
    <location>
        <begin position="147"/>
        <end position="215"/>
    </location>
</feature>
<dbReference type="SUPFAM" id="SSF54236">
    <property type="entry name" value="Ubiquitin-like"/>
    <property type="match status" value="2"/>
</dbReference>
<dbReference type="GO" id="GO:0007165">
    <property type="term" value="P:signal transduction"/>
    <property type="evidence" value="ECO:0007669"/>
    <property type="project" value="InterPro"/>
</dbReference>
<dbReference type="Gene3D" id="1.10.150.50">
    <property type="entry name" value="Transcription Factor, Ets-1"/>
    <property type="match status" value="2"/>
</dbReference>
<dbReference type="PROSITE" id="PS50105">
    <property type="entry name" value="SAM_DOMAIN"/>
    <property type="match status" value="2"/>
</dbReference>
<dbReference type="InterPro" id="IPR029071">
    <property type="entry name" value="Ubiquitin-like_domsf"/>
</dbReference>
<sequence length="1044" mass="119449">MFKKRKSRPSSAKSETSIEESVRSSLPLPTKSGRPLSSHFQNLIRSPFSSKRRQLPVPQVDVPKTAPITTTAAVTNSTQIITPSDELQRRSRIPVAKTATNRPRSLPNVDQIGVRVSNISAFDGPPTPPKLQNLLENEWKVKNIQEWNIEDVVNWCLATGQIGAVTSVRESKVNGALLLNLKREELCQLGISLAGLSALKHRHSVKKSFDSLSNEDNLEISGSLIQNRLSDLRKASEDQDKRINASLTELQEERRKADDLLQDFQPYDVFASPSFGNKNIEHFPSPNKSDDDLKFRGKPLSNWTRQDVNNWLGSIKLEKFSPNFRSISVKELPLIDGKALDKMNIKILSYREKILVELSKLKHLNGLDKKMIEEGVEEEVGAAEEIITKEGVEEEEAQKNEEEEEEEDAEGGEEEVEEEVEAEEEEEEEEEIVGVKRIVQGKYMEKGSLKKSFRPMNWVEIWHDFGDNIPTGSLCAEKFASLEDTTAKEIVNNLLNKHNVTHDFNLFYLSEWFVEGARQGAHRELNPSESPYKIQKEWGRNSKNRFLLRHKNGASVKIINKIEGEKSRGKQFSVSFVSTCKDVIMTALRKFKIDTKNSEDYVLIQIDKEKSVYSLVKNDEIVLDLENDSFYLCDKSTASNLLAKASKSFLPSPVRRSKLHTVEVQMANIEASILDCDKPLKRTSSKRFRPSTAEPQLPNKRSITPIFMERTSTPINSGRTTPRLNQTADDHLEEEFDSLQILREIELLKESIKERDKNMLVLKEENSRLFSKAEEVVRVERALNALQDEFDKQQRTFVNENATCKNCIEQSKIERKIIELERQLKHVLLRIDRKKRNSLNLGGHNDNDYKVLRQAEGMILVDLENAKKELNLLEVKQEGPRLENVLEERKIIEIVNLDTSCGLQFMYGRESNHHLIVHHAHPDSNLAKNDLILKINDKWICTMKDEDLRNSMKSKNLQLVILRRQDISETDLDDLREDLSMALIELESVSNENKELSTKIIKVEEEKDKMEFEIRTLKHKLKKFEEGSAFEIDIVSGSSVESAI</sequence>
<keyword evidence="6" id="KW-1185">Reference proteome</keyword>
<dbReference type="Pfam" id="PF00788">
    <property type="entry name" value="RA"/>
    <property type="match status" value="2"/>
</dbReference>
<evidence type="ECO:0000313" key="6">
    <source>
        <dbReference type="Proteomes" id="UP000549394"/>
    </source>
</evidence>
<feature type="region of interest" description="Disordered" evidence="2">
    <location>
        <begin position="386"/>
        <end position="431"/>
    </location>
</feature>
<dbReference type="SMART" id="SM00454">
    <property type="entry name" value="SAM"/>
    <property type="match status" value="2"/>
</dbReference>
<keyword evidence="1" id="KW-0175">Coiled coil</keyword>
<evidence type="ECO:0000256" key="1">
    <source>
        <dbReference type="SAM" id="Coils"/>
    </source>
</evidence>
<evidence type="ECO:0000313" key="5">
    <source>
        <dbReference type="EMBL" id="CAD5121023.1"/>
    </source>
</evidence>
<name>A0A7I8VXR2_9ANNE</name>
<accession>A0A7I8VXR2</accession>
<dbReference type="SUPFAM" id="SSF47769">
    <property type="entry name" value="SAM/Pointed domain"/>
    <property type="match status" value="2"/>
</dbReference>
<proteinExistence type="predicted"/>